<dbReference type="EMBL" id="CP023777">
    <property type="protein sequence ID" value="ATL49407.1"/>
    <property type="molecule type" value="Genomic_DNA"/>
</dbReference>
<protein>
    <submittedName>
        <fullName evidence="1">Uncharacterized protein</fullName>
    </submittedName>
</protein>
<dbReference type="AlphaFoldDB" id="A0A291QZM8"/>
<organism evidence="1 2">
    <name type="scientific">Chitinophaga caeni</name>
    <dbReference type="NCBI Taxonomy" id="2029983"/>
    <lineage>
        <taxon>Bacteria</taxon>
        <taxon>Pseudomonadati</taxon>
        <taxon>Bacteroidota</taxon>
        <taxon>Chitinophagia</taxon>
        <taxon>Chitinophagales</taxon>
        <taxon>Chitinophagaceae</taxon>
        <taxon>Chitinophaga</taxon>
    </lineage>
</organism>
<keyword evidence="2" id="KW-1185">Reference proteome</keyword>
<evidence type="ECO:0000313" key="2">
    <source>
        <dbReference type="Proteomes" id="UP000220133"/>
    </source>
</evidence>
<gene>
    <name evidence="1" type="ORF">COR50_20730</name>
</gene>
<reference evidence="1 2" key="1">
    <citation type="submission" date="2017-10" db="EMBL/GenBank/DDBJ databases">
        <title>Paenichitinophaga pekingensis gen. nov., sp. nov., isolated from activated sludge.</title>
        <authorList>
            <person name="Jin D."/>
            <person name="Kong X."/>
            <person name="Deng Y."/>
            <person name="Bai Z."/>
        </authorList>
    </citation>
    <scope>NUCLEOTIDE SEQUENCE [LARGE SCALE GENOMIC DNA]</scope>
    <source>
        <strain evidence="1 2">13</strain>
    </source>
</reference>
<name>A0A291QZM8_9BACT</name>
<sequence>MCCPINTSIYNNFNHGEQGDIKAKGNLLDGYQLTVYTGTDGKQQLIRSDLLGNFVFGFMAQEHGQTFKTSRGQGDFLQSEGVDDRLDTYFLLLGHEQRKAGNTVPNLFKKYATIPE</sequence>
<accession>A0A291QZM8</accession>
<dbReference type="RefSeq" id="WP_098195774.1">
    <property type="nucleotide sequence ID" value="NZ_CP023777.1"/>
</dbReference>
<proteinExistence type="predicted"/>
<dbReference type="KEGG" id="cbae:COR50_20730"/>
<dbReference type="Proteomes" id="UP000220133">
    <property type="component" value="Chromosome"/>
</dbReference>
<evidence type="ECO:0000313" key="1">
    <source>
        <dbReference type="EMBL" id="ATL49407.1"/>
    </source>
</evidence>